<reference evidence="8 9" key="1">
    <citation type="submission" date="2018-02" db="EMBL/GenBank/DDBJ databases">
        <title>Genome sequence of the basidiomycete white-rot fungus Phlebia centrifuga.</title>
        <authorList>
            <person name="Granchi Z."/>
            <person name="Peng M."/>
            <person name="de Vries R.P."/>
            <person name="Hilden K."/>
            <person name="Makela M.R."/>
            <person name="Grigoriev I."/>
            <person name="Riley R."/>
        </authorList>
    </citation>
    <scope>NUCLEOTIDE SEQUENCE [LARGE SCALE GENOMIC DNA]</scope>
    <source>
        <strain evidence="8 9">FBCC195</strain>
    </source>
</reference>
<keyword evidence="3" id="KW-0813">Transport</keyword>
<dbReference type="EMBL" id="MLYV02000494">
    <property type="protein sequence ID" value="PSR90580.1"/>
    <property type="molecule type" value="Genomic_DNA"/>
</dbReference>
<comment type="caution">
    <text evidence="8">The sequence shown here is derived from an EMBL/GenBank/DDBJ whole genome shotgun (WGS) entry which is preliminary data.</text>
</comment>
<dbReference type="InterPro" id="IPR004813">
    <property type="entry name" value="OPT"/>
</dbReference>
<dbReference type="GO" id="GO:0016020">
    <property type="term" value="C:membrane"/>
    <property type="evidence" value="ECO:0007669"/>
    <property type="project" value="UniProtKB-SubCell"/>
</dbReference>
<evidence type="ECO:0000313" key="8">
    <source>
        <dbReference type="EMBL" id="PSR90580.1"/>
    </source>
</evidence>
<keyword evidence="5 7" id="KW-1133">Transmembrane helix</keyword>
<evidence type="ECO:0000256" key="7">
    <source>
        <dbReference type="SAM" id="Phobius"/>
    </source>
</evidence>
<evidence type="ECO:0000256" key="1">
    <source>
        <dbReference type="ARBA" id="ARBA00004141"/>
    </source>
</evidence>
<dbReference type="AlphaFoldDB" id="A0A2R6PG28"/>
<feature type="transmembrane region" description="Helical" evidence="7">
    <location>
        <begin position="12"/>
        <end position="33"/>
    </location>
</feature>
<evidence type="ECO:0000313" key="9">
    <source>
        <dbReference type="Proteomes" id="UP000186601"/>
    </source>
</evidence>
<protein>
    <submittedName>
        <fullName evidence="8">Uncharacterized protein</fullName>
    </submittedName>
</protein>
<comment type="subcellular location">
    <subcellularLocation>
        <location evidence="1">Membrane</location>
        <topology evidence="1">Multi-pass membrane protein</topology>
    </subcellularLocation>
</comment>
<dbReference type="Proteomes" id="UP000186601">
    <property type="component" value="Unassembled WGS sequence"/>
</dbReference>
<dbReference type="STRING" id="98765.A0A2R6PG28"/>
<proteinExistence type="inferred from homology"/>
<evidence type="ECO:0000256" key="5">
    <source>
        <dbReference type="ARBA" id="ARBA00022989"/>
    </source>
</evidence>
<gene>
    <name evidence="8" type="ORF">PHLCEN_2v4873</name>
</gene>
<dbReference type="Pfam" id="PF03169">
    <property type="entry name" value="OPT"/>
    <property type="match status" value="1"/>
</dbReference>
<accession>A0A2R6PG28</accession>
<evidence type="ECO:0000256" key="3">
    <source>
        <dbReference type="ARBA" id="ARBA00022448"/>
    </source>
</evidence>
<dbReference type="GO" id="GO:0035673">
    <property type="term" value="F:oligopeptide transmembrane transporter activity"/>
    <property type="evidence" value="ECO:0007669"/>
    <property type="project" value="InterPro"/>
</dbReference>
<dbReference type="OrthoDB" id="9986677at2759"/>
<keyword evidence="6 7" id="KW-0472">Membrane</keyword>
<keyword evidence="4 7" id="KW-0812">Transmembrane</keyword>
<sequence length="73" mass="8106">MHFDSTANHKRIKLFWTAFSGMFLYEVIPSYIFPLLNGINIICLTTQRAPAKAVDVITNLFGGTDGNEGAKTK</sequence>
<evidence type="ECO:0000256" key="2">
    <source>
        <dbReference type="ARBA" id="ARBA00008807"/>
    </source>
</evidence>
<keyword evidence="9" id="KW-1185">Reference proteome</keyword>
<organism evidence="8 9">
    <name type="scientific">Hermanssonia centrifuga</name>
    <dbReference type="NCBI Taxonomy" id="98765"/>
    <lineage>
        <taxon>Eukaryota</taxon>
        <taxon>Fungi</taxon>
        <taxon>Dikarya</taxon>
        <taxon>Basidiomycota</taxon>
        <taxon>Agaricomycotina</taxon>
        <taxon>Agaricomycetes</taxon>
        <taxon>Polyporales</taxon>
        <taxon>Meruliaceae</taxon>
        <taxon>Hermanssonia</taxon>
    </lineage>
</organism>
<evidence type="ECO:0000256" key="6">
    <source>
        <dbReference type="ARBA" id="ARBA00023136"/>
    </source>
</evidence>
<evidence type="ECO:0000256" key="4">
    <source>
        <dbReference type="ARBA" id="ARBA00022692"/>
    </source>
</evidence>
<comment type="similarity">
    <text evidence="2">Belongs to the oligopeptide OPT transporter family.</text>
</comment>
<name>A0A2R6PG28_9APHY</name>